<evidence type="ECO:0000313" key="7">
    <source>
        <dbReference type="EMBL" id="MBP2025396.1"/>
    </source>
</evidence>
<feature type="transmembrane region" description="Helical" evidence="6">
    <location>
        <begin position="34"/>
        <end position="53"/>
    </location>
</feature>
<accession>A0ABS4KDY7</accession>
<organism evidence="7 8">
    <name type="scientific">Peptoniphilus stercorisuis</name>
    <dbReference type="NCBI Taxonomy" id="1436965"/>
    <lineage>
        <taxon>Bacteria</taxon>
        <taxon>Bacillati</taxon>
        <taxon>Bacillota</taxon>
        <taxon>Tissierellia</taxon>
        <taxon>Tissierellales</taxon>
        <taxon>Peptoniphilaceae</taxon>
        <taxon>Peptoniphilus</taxon>
    </lineage>
</organism>
<keyword evidence="4 6" id="KW-1133">Transmembrane helix</keyword>
<evidence type="ECO:0000256" key="4">
    <source>
        <dbReference type="ARBA" id="ARBA00022989"/>
    </source>
</evidence>
<comment type="caution">
    <text evidence="7">The sequence shown here is derived from an EMBL/GenBank/DDBJ whole genome shotgun (WGS) entry which is preliminary data.</text>
</comment>
<proteinExistence type="predicted"/>
<dbReference type="Pfam" id="PF03606">
    <property type="entry name" value="DcuC"/>
    <property type="match status" value="1"/>
</dbReference>
<evidence type="ECO:0000256" key="3">
    <source>
        <dbReference type="ARBA" id="ARBA00022692"/>
    </source>
</evidence>
<dbReference type="InterPro" id="IPR018385">
    <property type="entry name" value="C4_dicarb_anaerob_car-like"/>
</dbReference>
<evidence type="ECO:0000256" key="5">
    <source>
        <dbReference type="ARBA" id="ARBA00023136"/>
    </source>
</evidence>
<evidence type="ECO:0000256" key="6">
    <source>
        <dbReference type="SAM" id="Phobius"/>
    </source>
</evidence>
<dbReference type="PANTHER" id="PTHR43652:SF2">
    <property type="entry name" value="BASIC AMINO ACID ANTIPORTER YFCC-RELATED"/>
    <property type="match status" value="1"/>
</dbReference>
<keyword evidence="2" id="KW-1003">Cell membrane</keyword>
<keyword evidence="5 6" id="KW-0472">Membrane</keyword>
<keyword evidence="8" id="KW-1185">Reference proteome</keyword>
<sequence length="86" mass="9882">MALMPLLIPLGDLIGLTRQTTILAYQFGDGISNMIWFTYGTLLIFLNYGKVPLQKWYKFVWPLIVTLFVVAVFFLMLATKINYGPF</sequence>
<dbReference type="InterPro" id="IPR051679">
    <property type="entry name" value="DASS-Related_Transporters"/>
</dbReference>
<reference evidence="7 8" key="1">
    <citation type="submission" date="2021-03" db="EMBL/GenBank/DDBJ databases">
        <title>Genomic Encyclopedia of Type Strains, Phase IV (KMG-IV): sequencing the most valuable type-strain genomes for metagenomic binning, comparative biology and taxonomic classification.</title>
        <authorList>
            <person name="Goeker M."/>
        </authorList>
    </citation>
    <scope>NUCLEOTIDE SEQUENCE [LARGE SCALE GENOMIC DNA]</scope>
    <source>
        <strain evidence="7 8">DSM 27563</strain>
    </source>
</reference>
<evidence type="ECO:0000313" key="8">
    <source>
        <dbReference type="Proteomes" id="UP001519306"/>
    </source>
</evidence>
<evidence type="ECO:0000256" key="2">
    <source>
        <dbReference type="ARBA" id="ARBA00022475"/>
    </source>
</evidence>
<comment type="subcellular location">
    <subcellularLocation>
        <location evidence="1">Cell membrane</location>
        <topology evidence="1">Multi-pass membrane protein</topology>
    </subcellularLocation>
</comment>
<feature type="transmembrane region" description="Helical" evidence="6">
    <location>
        <begin position="60"/>
        <end position="78"/>
    </location>
</feature>
<gene>
    <name evidence="7" type="ORF">J2Z71_000926</name>
</gene>
<dbReference type="EMBL" id="JAGGLJ010000007">
    <property type="protein sequence ID" value="MBP2025396.1"/>
    <property type="molecule type" value="Genomic_DNA"/>
</dbReference>
<dbReference type="PANTHER" id="PTHR43652">
    <property type="entry name" value="BASIC AMINO ACID ANTIPORTER YFCC-RELATED"/>
    <property type="match status" value="1"/>
</dbReference>
<dbReference type="Proteomes" id="UP001519306">
    <property type="component" value="Unassembled WGS sequence"/>
</dbReference>
<evidence type="ECO:0000256" key="1">
    <source>
        <dbReference type="ARBA" id="ARBA00004651"/>
    </source>
</evidence>
<protein>
    <submittedName>
        <fullName evidence="7">Ion transporter superfamily protein YfcC</fullName>
    </submittedName>
</protein>
<name>A0ABS4KDY7_9FIRM</name>
<keyword evidence="3 6" id="KW-0812">Transmembrane</keyword>